<accession>A0ABU7PKD7</accession>
<organism evidence="2 3">
    <name type="scientific">Actinacidiphila polyblastidii</name>
    <dbReference type="NCBI Taxonomy" id="3110430"/>
    <lineage>
        <taxon>Bacteria</taxon>
        <taxon>Bacillati</taxon>
        <taxon>Actinomycetota</taxon>
        <taxon>Actinomycetes</taxon>
        <taxon>Kitasatosporales</taxon>
        <taxon>Streptomycetaceae</taxon>
        <taxon>Actinacidiphila</taxon>
    </lineage>
</organism>
<evidence type="ECO:0000313" key="2">
    <source>
        <dbReference type="EMBL" id="MEE4546285.1"/>
    </source>
</evidence>
<keyword evidence="1" id="KW-1133">Transmembrane helix</keyword>
<comment type="caution">
    <text evidence="2">The sequence shown here is derived from an EMBL/GenBank/DDBJ whole genome shotgun (WGS) entry which is preliminary data.</text>
</comment>
<proteinExistence type="predicted"/>
<evidence type="ECO:0008006" key="4">
    <source>
        <dbReference type="Google" id="ProtNLM"/>
    </source>
</evidence>
<keyword evidence="3" id="KW-1185">Reference proteome</keyword>
<keyword evidence="1" id="KW-0472">Membrane</keyword>
<evidence type="ECO:0000256" key="1">
    <source>
        <dbReference type="SAM" id="Phobius"/>
    </source>
</evidence>
<sequence length="97" mass="9661">MLFWEAAAYAALGLLAAWAAGRLLPARLPAGPLPFATGAVAGLVGGLVTHTVLGGAELAATLPAAFGTAVALLSLLARPAARRGRHSRHSKVRASGA</sequence>
<evidence type="ECO:0000313" key="3">
    <source>
        <dbReference type="Proteomes" id="UP001344658"/>
    </source>
</evidence>
<keyword evidence="1" id="KW-0812">Transmembrane</keyword>
<dbReference type="RefSeq" id="WP_330799989.1">
    <property type="nucleotide sequence ID" value="NZ_JAZEWV010000043.1"/>
</dbReference>
<gene>
    <name evidence="2" type="ORF">V2S66_30530</name>
</gene>
<feature type="transmembrane region" description="Helical" evidence="1">
    <location>
        <begin position="59"/>
        <end position="81"/>
    </location>
</feature>
<dbReference type="EMBL" id="JAZEWV010000043">
    <property type="protein sequence ID" value="MEE4546285.1"/>
    <property type="molecule type" value="Genomic_DNA"/>
</dbReference>
<protein>
    <recommendedName>
        <fullName evidence="4">GlsB/YeaQ/YmgE family stress response membrane protein</fullName>
    </recommendedName>
</protein>
<name>A0ABU7PKD7_9ACTN</name>
<feature type="transmembrane region" description="Helical" evidence="1">
    <location>
        <begin position="33"/>
        <end position="53"/>
    </location>
</feature>
<feature type="transmembrane region" description="Helical" evidence="1">
    <location>
        <begin position="6"/>
        <end position="24"/>
    </location>
</feature>
<dbReference type="Proteomes" id="UP001344658">
    <property type="component" value="Unassembled WGS sequence"/>
</dbReference>
<reference evidence="2 3" key="1">
    <citation type="submission" date="2023-12" db="EMBL/GenBank/DDBJ databases">
        <title>Streptomyces sp. V4-01.</title>
        <authorList>
            <person name="Somphong A."/>
            <person name="Phongsopitanun W."/>
        </authorList>
    </citation>
    <scope>NUCLEOTIDE SEQUENCE [LARGE SCALE GENOMIC DNA]</scope>
    <source>
        <strain evidence="2 3">V4-01</strain>
    </source>
</reference>